<dbReference type="VEuPathDB" id="FungiDB:ASPSYDRAFT_1113686"/>
<evidence type="ECO:0000313" key="1">
    <source>
        <dbReference type="EMBL" id="OJJ57047.1"/>
    </source>
</evidence>
<protein>
    <submittedName>
        <fullName evidence="1">Uncharacterized protein</fullName>
    </submittedName>
</protein>
<dbReference type="GeneID" id="63756003"/>
<dbReference type="RefSeq" id="XP_040700853.1">
    <property type="nucleotide sequence ID" value="XM_040839930.1"/>
</dbReference>
<accession>A0A1L9TCA0</accession>
<keyword evidence="2" id="KW-1185">Reference proteome</keyword>
<gene>
    <name evidence="1" type="ORF">ASPSYDRAFT_1113686</name>
</gene>
<name>A0A1L9TCA0_9EURO</name>
<evidence type="ECO:0000313" key="2">
    <source>
        <dbReference type="Proteomes" id="UP000184356"/>
    </source>
</evidence>
<dbReference type="Proteomes" id="UP000184356">
    <property type="component" value="Unassembled WGS sequence"/>
</dbReference>
<dbReference type="EMBL" id="KV878589">
    <property type="protein sequence ID" value="OJJ57047.1"/>
    <property type="molecule type" value="Genomic_DNA"/>
</dbReference>
<organism evidence="1 2">
    <name type="scientific">Aspergillus sydowii CBS 593.65</name>
    <dbReference type="NCBI Taxonomy" id="1036612"/>
    <lineage>
        <taxon>Eukaryota</taxon>
        <taxon>Fungi</taxon>
        <taxon>Dikarya</taxon>
        <taxon>Ascomycota</taxon>
        <taxon>Pezizomycotina</taxon>
        <taxon>Eurotiomycetes</taxon>
        <taxon>Eurotiomycetidae</taxon>
        <taxon>Eurotiales</taxon>
        <taxon>Aspergillaceae</taxon>
        <taxon>Aspergillus</taxon>
        <taxon>Aspergillus subgen. Nidulantes</taxon>
    </lineage>
</organism>
<reference evidence="2" key="1">
    <citation type="journal article" date="2017" name="Genome Biol.">
        <title>Comparative genomics reveals high biological diversity and specific adaptations in the industrially and medically important fungal genus Aspergillus.</title>
        <authorList>
            <person name="de Vries R.P."/>
            <person name="Riley R."/>
            <person name="Wiebenga A."/>
            <person name="Aguilar-Osorio G."/>
            <person name="Amillis S."/>
            <person name="Uchima C.A."/>
            <person name="Anderluh G."/>
            <person name="Asadollahi M."/>
            <person name="Askin M."/>
            <person name="Barry K."/>
            <person name="Battaglia E."/>
            <person name="Bayram O."/>
            <person name="Benocci T."/>
            <person name="Braus-Stromeyer S.A."/>
            <person name="Caldana C."/>
            <person name="Canovas D."/>
            <person name="Cerqueira G.C."/>
            <person name="Chen F."/>
            <person name="Chen W."/>
            <person name="Choi C."/>
            <person name="Clum A."/>
            <person name="Dos Santos R.A."/>
            <person name="Damasio A.R."/>
            <person name="Diallinas G."/>
            <person name="Emri T."/>
            <person name="Fekete E."/>
            <person name="Flipphi M."/>
            <person name="Freyberg S."/>
            <person name="Gallo A."/>
            <person name="Gournas C."/>
            <person name="Habgood R."/>
            <person name="Hainaut M."/>
            <person name="Harispe M.L."/>
            <person name="Henrissat B."/>
            <person name="Hilden K.S."/>
            <person name="Hope R."/>
            <person name="Hossain A."/>
            <person name="Karabika E."/>
            <person name="Karaffa L."/>
            <person name="Karanyi Z."/>
            <person name="Krasevec N."/>
            <person name="Kuo A."/>
            <person name="Kusch H."/>
            <person name="LaButti K."/>
            <person name="Lagendijk E.L."/>
            <person name="Lapidus A."/>
            <person name="Levasseur A."/>
            <person name="Lindquist E."/>
            <person name="Lipzen A."/>
            <person name="Logrieco A.F."/>
            <person name="MacCabe A."/>
            <person name="Maekelae M.R."/>
            <person name="Malavazi I."/>
            <person name="Melin P."/>
            <person name="Meyer V."/>
            <person name="Mielnichuk N."/>
            <person name="Miskei M."/>
            <person name="Molnar A.P."/>
            <person name="Mule G."/>
            <person name="Ngan C.Y."/>
            <person name="Orejas M."/>
            <person name="Orosz E."/>
            <person name="Ouedraogo J.P."/>
            <person name="Overkamp K.M."/>
            <person name="Park H.-S."/>
            <person name="Perrone G."/>
            <person name="Piumi F."/>
            <person name="Punt P.J."/>
            <person name="Ram A.F."/>
            <person name="Ramon A."/>
            <person name="Rauscher S."/>
            <person name="Record E."/>
            <person name="Riano-Pachon D.M."/>
            <person name="Robert V."/>
            <person name="Roehrig J."/>
            <person name="Ruller R."/>
            <person name="Salamov A."/>
            <person name="Salih N.S."/>
            <person name="Samson R.A."/>
            <person name="Sandor E."/>
            <person name="Sanguinetti M."/>
            <person name="Schuetze T."/>
            <person name="Sepcic K."/>
            <person name="Shelest E."/>
            <person name="Sherlock G."/>
            <person name="Sophianopoulou V."/>
            <person name="Squina F.M."/>
            <person name="Sun H."/>
            <person name="Susca A."/>
            <person name="Todd R.B."/>
            <person name="Tsang A."/>
            <person name="Unkles S.E."/>
            <person name="van de Wiele N."/>
            <person name="van Rossen-Uffink D."/>
            <person name="Oliveira J.V."/>
            <person name="Vesth T.C."/>
            <person name="Visser J."/>
            <person name="Yu J.-H."/>
            <person name="Zhou M."/>
            <person name="Andersen M.R."/>
            <person name="Archer D.B."/>
            <person name="Baker S.E."/>
            <person name="Benoit I."/>
            <person name="Brakhage A.A."/>
            <person name="Braus G.H."/>
            <person name="Fischer R."/>
            <person name="Frisvad J.C."/>
            <person name="Goldman G.H."/>
            <person name="Houbraken J."/>
            <person name="Oakley B."/>
            <person name="Pocsi I."/>
            <person name="Scazzocchio C."/>
            <person name="Seiboth B."/>
            <person name="vanKuyk P.A."/>
            <person name="Wortman J."/>
            <person name="Dyer P.S."/>
            <person name="Grigoriev I.V."/>
        </authorList>
    </citation>
    <scope>NUCLEOTIDE SEQUENCE [LARGE SCALE GENOMIC DNA]</scope>
    <source>
        <strain evidence="2">CBS 593.65</strain>
    </source>
</reference>
<dbReference type="AlphaFoldDB" id="A0A1L9TCA0"/>
<proteinExistence type="predicted"/>
<sequence>MLTAQNRISPNAFALLRERLGLFPITAPRSNASLCLMAAKWVTLASVALLYRPAFAYFWGQSAVVRVNARYVVLEAFFESSAVSRKSFRHQLLRWFCPLPSVALCNCLRF</sequence>